<name>A0A8J2KTH1_9HEXA</name>
<evidence type="ECO:0000313" key="3">
    <source>
        <dbReference type="Proteomes" id="UP000708208"/>
    </source>
</evidence>
<sequence length="174" mass="19232">MDLKSKIKANEVIHTLMAGKKLSSKSEMSTKQTGLESDNLSEFFLRAKDSKEILKQKIRKNVHVLVSDSGSEKGEDIGATGEESCRIQDESTDLDEKGTEFICENHDQEACGESGFLTGKTSSPTSSLKGDESTESVRDMRKKNVRFDPSVTSVDFDLSSPDTIFNSEPEDDIR</sequence>
<accession>A0A8J2KTH1</accession>
<evidence type="ECO:0000313" key="2">
    <source>
        <dbReference type="EMBL" id="CAG7821647.1"/>
    </source>
</evidence>
<gene>
    <name evidence="2" type="ORF">AFUS01_LOCUS31974</name>
</gene>
<feature type="region of interest" description="Disordered" evidence="1">
    <location>
        <begin position="111"/>
        <end position="174"/>
    </location>
</feature>
<evidence type="ECO:0000256" key="1">
    <source>
        <dbReference type="SAM" id="MobiDB-lite"/>
    </source>
</evidence>
<feature type="compositionally biased region" description="Polar residues" evidence="1">
    <location>
        <begin position="119"/>
        <end position="128"/>
    </location>
</feature>
<protein>
    <submittedName>
        <fullName evidence="2">Uncharacterized protein</fullName>
    </submittedName>
</protein>
<reference evidence="2" key="1">
    <citation type="submission" date="2021-06" db="EMBL/GenBank/DDBJ databases">
        <authorList>
            <person name="Hodson N. C."/>
            <person name="Mongue J. A."/>
            <person name="Jaron S. K."/>
        </authorList>
    </citation>
    <scope>NUCLEOTIDE SEQUENCE</scope>
</reference>
<feature type="compositionally biased region" description="Basic and acidic residues" evidence="1">
    <location>
        <begin position="129"/>
        <end position="139"/>
    </location>
</feature>
<dbReference type="Proteomes" id="UP000708208">
    <property type="component" value="Unassembled WGS sequence"/>
</dbReference>
<organism evidence="2 3">
    <name type="scientific">Allacma fusca</name>
    <dbReference type="NCBI Taxonomy" id="39272"/>
    <lineage>
        <taxon>Eukaryota</taxon>
        <taxon>Metazoa</taxon>
        <taxon>Ecdysozoa</taxon>
        <taxon>Arthropoda</taxon>
        <taxon>Hexapoda</taxon>
        <taxon>Collembola</taxon>
        <taxon>Symphypleona</taxon>
        <taxon>Sminthuridae</taxon>
        <taxon>Allacma</taxon>
    </lineage>
</organism>
<feature type="region of interest" description="Disordered" evidence="1">
    <location>
        <begin position="69"/>
        <end position="91"/>
    </location>
</feature>
<dbReference type="AlphaFoldDB" id="A0A8J2KTH1"/>
<dbReference type="EMBL" id="CAJVCH010517807">
    <property type="protein sequence ID" value="CAG7821647.1"/>
    <property type="molecule type" value="Genomic_DNA"/>
</dbReference>
<keyword evidence="3" id="KW-1185">Reference proteome</keyword>
<comment type="caution">
    <text evidence="2">The sequence shown here is derived from an EMBL/GenBank/DDBJ whole genome shotgun (WGS) entry which is preliminary data.</text>
</comment>
<proteinExistence type="predicted"/>